<dbReference type="SUPFAM" id="SSF57850">
    <property type="entry name" value="RING/U-box"/>
    <property type="match status" value="1"/>
</dbReference>
<accession>A0A4S9UN17</accession>
<sequence length="273" mass="30540">MRQFLQTSLIATTLAAPLFKYPPYAAAVFTLVIIWNHLFPSEQPTPEVLLLPTKIPYLAALKPLDDPTPHIGEHCPTCWEELSKDNKPTKLVCGHVYCNSCLLEWIDSGKNTCPICKKVLFQQPLFTGKDLMALRIHKLRIAMSATTILTTLFRQILAFIARHPRGVPLSWNLLNPIYYLTGYGSWTKTLGAAATAISELAQVVTAKWLFDTHGVEWFRGFGNGHWMIWLPALWFGAYHLQQEVDSVADFAWVCLMISAPVDGANAGSTVITK</sequence>
<reference evidence="6 7" key="1">
    <citation type="submission" date="2018-10" db="EMBL/GenBank/DDBJ databases">
        <title>Fifty Aureobasidium pullulans genomes reveal a recombining polyextremotolerant generalist.</title>
        <authorList>
            <person name="Gostincar C."/>
            <person name="Turk M."/>
            <person name="Zajc J."/>
            <person name="Gunde-Cimerman N."/>
        </authorList>
    </citation>
    <scope>NUCLEOTIDE SEQUENCE [LARGE SCALE GENOMIC DNA]</scope>
    <source>
        <strain evidence="6 7">EXF-3844</strain>
    </source>
</reference>
<dbReference type="EMBL" id="QZBN01000580">
    <property type="protein sequence ID" value="THZ40104.1"/>
    <property type="molecule type" value="Genomic_DNA"/>
</dbReference>
<evidence type="ECO:0000256" key="2">
    <source>
        <dbReference type="ARBA" id="ARBA00022771"/>
    </source>
</evidence>
<evidence type="ECO:0000256" key="4">
    <source>
        <dbReference type="PROSITE-ProRule" id="PRU00175"/>
    </source>
</evidence>
<dbReference type="Proteomes" id="UP000310121">
    <property type="component" value="Unassembled WGS sequence"/>
</dbReference>
<dbReference type="InterPro" id="IPR013083">
    <property type="entry name" value="Znf_RING/FYVE/PHD"/>
</dbReference>
<dbReference type="PANTHER" id="PTHR23041">
    <property type="entry name" value="RING FINGER DOMAIN-CONTAINING"/>
    <property type="match status" value="1"/>
</dbReference>
<keyword evidence="2 4" id="KW-0863">Zinc-finger</keyword>
<dbReference type="Pfam" id="PF13639">
    <property type="entry name" value="zf-RING_2"/>
    <property type="match status" value="1"/>
</dbReference>
<evidence type="ECO:0000313" key="6">
    <source>
        <dbReference type="EMBL" id="THZ40104.1"/>
    </source>
</evidence>
<dbReference type="AlphaFoldDB" id="A0A4S9UN17"/>
<evidence type="ECO:0000256" key="1">
    <source>
        <dbReference type="ARBA" id="ARBA00022723"/>
    </source>
</evidence>
<dbReference type="InterPro" id="IPR047134">
    <property type="entry name" value="RNF4"/>
</dbReference>
<evidence type="ECO:0000313" key="7">
    <source>
        <dbReference type="Proteomes" id="UP000310121"/>
    </source>
</evidence>
<protein>
    <submittedName>
        <fullName evidence="6">FAD/NAD(P)-binding domain-containing protein</fullName>
    </submittedName>
</protein>
<feature type="domain" description="RING-type" evidence="5">
    <location>
        <begin position="75"/>
        <end position="117"/>
    </location>
</feature>
<dbReference type="GO" id="GO:0008270">
    <property type="term" value="F:zinc ion binding"/>
    <property type="evidence" value="ECO:0007669"/>
    <property type="project" value="UniProtKB-KW"/>
</dbReference>
<keyword evidence="3" id="KW-0862">Zinc</keyword>
<comment type="caution">
    <text evidence="6">The sequence shown here is derived from an EMBL/GenBank/DDBJ whole genome shotgun (WGS) entry which is preliminary data.</text>
</comment>
<dbReference type="PROSITE" id="PS00518">
    <property type="entry name" value="ZF_RING_1"/>
    <property type="match status" value="1"/>
</dbReference>
<organism evidence="6 7">
    <name type="scientific">Aureobasidium pullulans</name>
    <name type="common">Black yeast</name>
    <name type="synonym">Pullularia pullulans</name>
    <dbReference type="NCBI Taxonomy" id="5580"/>
    <lineage>
        <taxon>Eukaryota</taxon>
        <taxon>Fungi</taxon>
        <taxon>Dikarya</taxon>
        <taxon>Ascomycota</taxon>
        <taxon>Pezizomycotina</taxon>
        <taxon>Dothideomycetes</taxon>
        <taxon>Dothideomycetidae</taxon>
        <taxon>Dothideales</taxon>
        <taxon>Saccotheciaceae</taxon>
        <taxon>Aureobasidium</taxon>
    </lineage>
</organism>
<dbReference type="PROSITE" id="PS50089">
    <property type="entry name" value="ZF_RING_2"/>
    <property type="match status" value="1"/>
</dbReference>
<proteinExistence type="predicted"/>
<keyword evidence="1" id="KW-0479">Metal-binding</keyword>
<dbReference type="Gene3D" id="3.30.40.10">
    <property type="entry name" value="Zinc/RING finger domain, C3HC4 (zinc finger)"/>
    <property type="match status" value="1"/>
</dbReference>
<gene>
    <name evidence="6" type="ORF">D6C90_05923</name>
</gene>
<name>A0A4S9UN17_AURPU</name>
<dbReference type="PANTHER" id="PTHR23041:SF78">
    <property type="entry name" value="E3 UBIQUITIN-PROTEIN LIGASE RNF4"/>
    <property type="match status" value="1"/>
</dbReference>
<dbReference type="InterPro" id="IPR001841">
    <property type="entry name" value="Znf_RING"/>
</dbReference>
<evidence type="ECO:0000259" key="5">
    <source>
        <dbReference type="PROSITE" id="PS50089"/>
    </source>
</evidence>
<dbReference type="InterPro" id="IPR017907">
    <property type="entry name" value="Znf_RING_CS"/>
</dbReference>
<evidence type="ECO:0000256" key="3">
    <source>
        <dbReference type="ARBA" id="ARBA00022833"/>
    </source>
</evidence>
<dbReference type="SMART" id="SM00184">
    <property type="entry name" value="RING"/>
    <property type="match status" value="1"/>
</dbReference>